<name>A0ABX8R417_9ACTN</name>
<dbReference type="Proteomes" id="UP001049518">
    <property type="component" value="Chromosome"/>
</dbReference>
<dbReference type="RefSeq" id="WP_231331996.1">
    <property type="nucleotide sequence ID" value="NZ_CP059572.1"/>
</dbReference>
<organism evidence="1 2">
    <name type="scientific">Actinomadura graeca</name>
    <dbReference type="NCBI Taxonomy" id="2750812"/>
    <lineage>
        <taxon>Bacteria</taxon>
        <taxon>Bacillati</taxon>
        <taxon>Actinomycetota</taxon>
        <taxon>Actinomycetes</taxon>
        <taxon>Streptosporangiales</taxon>
        <taxon>Thermomonosporaceae</taxon>
        <taxon>Actinomadura</taxon>
    </lineage>
</organism>
<accession>A0ABX8R417</accession>
<evidence type="ECO:0000313" key="2">
    <source>
        <dbReference type="Proteomes" id="UP001049518"/>
    </source>
</evidence>
<sequence>MIYLTRFARPRLEYGLRTSAPLLTAPGGVRDELEVRHRGVRQERPFLREVVLAGRGRRDVPRSAFDGDDPIRLDLGVRIVELLQVEASDPASATPPPPVRVEGTALLVGPALLGRRQRLVFTCLAQGRPRKVRCSAPLLNTTVRAGSDPAQKVDSRLIFLATGVGLLASIGSMKSFL</sequence>
<gene>
    <name evidence="1" type="ORF">AGRA3207_007357</name>
</gene>
<evidence type="ECO:0000313" key="1">
    <source>
        <dbReference type="EMBL" id="QXJ25806.1"/>
    </source>
</evidence>
<dbReference type="EMBL" id="CP059572">
    <property type="protein sequence ID" value="QXJ25806.1"/>
    <property type="molecule type" value="Genomic_DNA"/>
</dbReference>
<protein>
    <submittedName>
        <fullName evidence="1">Uncharacterized protein</fullName>
    </submittedName>
</protein>
<keyword evidence="2" id="KW-1185">Reference proteome</keyword>
<proteinExistence type="predicted"/>
<reference evidence="1" key="1">
    <citation type="submission" date="2020-07" db="EMBL/GenBank/DDBJ databases">
        <authorList>
            <person name="Tarantini F.S."/>
            <person name="Hong K.W."/>
            <person name="Chan K.G."/>
        </authorList>
    </citation>
    <scope>NUCLEOTIDE SEQUENCE</scope>
    <source>
        <strain evidence="1">32-07</strain>
    </source>
</reference>